<keyword evidence="4" id="KW-1185">Reference proteome</keyword>
<dbReference type="Pfam" id="PF14592">
    <property type="entry name" value="Chondroitinas_B"/>
    <property type="match status" value="1"/>
</dbReference>
<dbReference type="OrthoDB" id="273319at2"/>
<feature type="chain" id="PRO_5011598509" evidence="2">
    <location>
        <begin position="25"/>
        <end position="471"/>
    </location>
</feature>
<gene>
    <name evidence="3" type="ORF">SAMN05421504_10498</name>
</gene>
<accession>A0A1H3G2Z6</accession>
<proteinExistence type="predicted"/>
<keyword evidence="2" id="KW-0732">Signal</keyword>
<dbReference type="CDD" id="cd14251">
    <property type="entry name" value="PL-6"/>
    <property type="match status" value="1"/>
</dbReference>
<organism evidence="3 4">
    <name type="scientific">Amycolatopsis xylanica</name>
    <dbReference type="NCBI Taxonomy" id="589385"/>
    <lineage>
        <taxon>Bacteria</taxon>
        <taxon>Bacillati</taxon>
        <taxon>Actinomycetota</taxon>
        <taxon>Actinomycetes</taxon>
        <taxon>Pseudonocardiales</taxon>
        <taxon>Pseudonocardiaceae</taxon>
        <taxon>Amycolatopsis</taxon>
    </lineage>
</organism>
<dbReference type="Proteomes" id="UP000199515">
    <property type="component" value="Unassembled WGS sequence"/>
</dbReference>
<dbReference type="InterPro" id="IPR012334">
    <property type="entry name" value="Pectin_lyas_fold"/>
</dbReference>
<dbReference type="Gene3D" id="2.160.20.10">
    <property type="entry name" value="Single-stranded right-handed beta-helix, Pectin lyase-like"/>
    <property type="match status" value="1"/>
</dbReference>
<evidence type="ECO:0000313" key="3">
    <source>
        <dbReference type="EMBL" id="SDX97465.1"/>
    </source>
</evidence>
<dbReference type="RefSeq" id="WP_091290659.1">
    <property type="nucleotide sequence ID" value="NZ_FNON01000004.1"/>
</dbReference>
<dbReference type="InterPro" id="IPR039513">
    <property type="entry name" value="PL-6"/>
</dbReference>
<dbReference type="InterPro" id="IPR011050">
    <property type="entry name" value="Pectin_lyase_fold/virulence"/>
</dbReference>
<sequence>MAGPRLFSLLTALLLVIPATPAAAAGPTKDSCLRTIPVSGNSAFSAALAAAKPGDCLSLADGVYSAVTAKNSGSAANPIVISAKNRLKAGFTSGTVAVTGSHVTFEGFTFTGSANFRMTDTVGSRVTRSVFRSSAKEFVQLYGKNGDGNRVDHNEMGPKKQEGHFVQIGQNPYTPTTTLVDHNYFHDLAAGDQGGEALRVGGFGPPGDYFKSHTVFEYNLLVHCDGDAEILSLKGSANTFRYNTVRASSGTINIRAGVDNVIQGNFVFGDGNKKAQGIRLSEDNHLIYDNYVEVVDNPLILNAGDPKPGNPPPGVPPTGEFKGHAQVRNAVVAGNTFIGASSGVDFGGGSAPPLNLTFSGNLVRSGGTNVGHGSTPTKSTYAANLLFGGTPGISGPGFRVADPKLVRVAGVFQPGPDSPALRAGVSTPILTEDVEGRQRLSPPDIGAVEASSTAAATRLPLTTADVGPSAP</sequence>
<dbReference type="InterPro" id="IPR006626">
    <property type="entry name" value="PbH1"/>
</dbReference>
<dbReference type="STRING" id="589385.SAMN05421504_10498"/>
<evidence type="ECO:0000256" key="1">
    <source>
        <dbReference type="SAM" id="MobiDB-lite"/>
    </source>
</evidence>
<protein>
    <submittedName>
        <fullName evidence="3">Chondroitinase B</fullName>
    </submittedName>
</protein>
<reference evidence="3 4" key="1">
    <citation type="submission" date="2016-10" db="EMBL/GenBank/DDBJ databases">
        <authorList>
            <person name="de Groot N.N."/>
        </authorList>
    </citation>
    <scope>NUCLEOTIDE SEQUENCE [LARGE SCALE GENOMIC DNA]</scope>
    <source>
        <strain evidence="3 4">CPCC 202699</strain>
    </source>
</reference>
<feature type="signal peptide" evidence="2">
    <location>
        <begin position="1"/>
        <end position="24"/>
    </location>
</feature>
<feature type="compositionally biased region" description="Low complexity" evidence="1">
    <location>
        <begin position="450"/>
        <end position="464"/>
    </location>
</feature>
<dbReference type="SUPFAM" id="SSF51126">
    <property type="entry name" value="Pectin lyase-like"/>
    <property type="match status" value="1"/>
</dbReference>
<name>A0A1H3G2Z6_9PSEU</name>
<dbReference type="AlphaFoldDB" id="A0A1H3G2Z6"/>
<feature type="region of interest" description="Disordered" evidence="1">
    <location>
        <begin position="435"/>
        <end position="471"/>
    </location>
</feature>
<dbReference type="EMBL" id="FNON01000004">
    <property type="protein sequence ID" value="SDX97465.1"/>
    <property type="molecule type" value="Genomic_DNA"/>
</dbReference>
<evidence type="ECO:0000313" key="4">
    <source>
        <dbReference type="Proteomes" id="UP000199515"/>
    </source>
</evidence>
<evidence type="ECO:0000256" key="2">
    <source>
        <dbReference type="SAM" id="SignalP"/>
    </source>
</evidence>
<dbReference type="SMART" id="SM00710">
    <property type="entry name" value="PbH1"/>
    <property type="match status" value="5"/>
</dbReference>